<accession>A0A6L2JRE5</accession>
<name>A0A6L2JRE5_TANCI</name>
<feature type="compositionally biased region" description="Basic and acidic residues" evidence="1">
    <location>
        <begin position="75"/>
        <end position="90"/>
    </location>
</feature>
<reference evidence="2" key="1">
    <citation type="journal article" date="2019" name="Sci. Rep.">
        <title>Draft genome of Tanacetum cinerariifolium, the natural source of mosquito coil.</title>
        <authorList>
            <person name="Yamashiro T."/>
            <person name="Shiraishi A."/>
            <person name="Satake H."/>
            <person name="Nakayama K."/>
        </authorList>
    </citation>
    <scope>NUCLEOTIDE SEQUENCE</scope>
</reference>
<dbReference type="AlphaFoldDB" id="A0A6L2JRE5"/>
<organism evidence="2">
    <name type="scientific">Tanacetum cinerariifolium</name>
    <name type="common">Dalmatian daisy</name>
    <name type="synonym">Chrysanthemum cinerariifolium</name>
    <dbReference type="NCBI Taxonomy" id="118510"/>
    <lineage>
        <taxon>Eukaryota</taxon>
        <taxon>Viridiplantae</taxon>
        <taxon>Streptophyta</taxon>
        <taxon>Embryophyta</taxon>
        <taxon>Tracheophyta</taxon>
        <taxon>Spermatophyta</taxon>
        <taxon>Magnoliopsida</taxon>
        <taxon>eudicotyledons</taxon>
        <taxon>Gunneridae</taxon>
        <taxon>Pentapetalae</taxon>
        <taxon>asterids</taxon>
        <taxon>campanulids</taxon>
        <taxon>Asterales</taxon>
        <taxon>Asteraceae</taxon>
        <taxon>Asteroideae</taxon>
        <taxon>Anthemideae</taxon>
        <taxon>Anthemidinae</taxon>
        <taxon>Tanacetum</taxon>
    </lineage>
</organism>
<comment type="caution">
    <text evidence="2">The sequence shown here is derived from an EMBL/GenBank/DDBJ whole genome shotgun (WGS) entry which is preliminary data.</text>
</comment>
<sequence>MDQLDKKLDKEEFKEIGSMAAFKSIDERAQHKQEYDNRVNDRQMQTIEEKVDTSKALDASLVDTKSGGIESVEQDTSRKSRNDAHDDDANIRPIYDEQPMAEVHTTVKINIFAT</sequence>
<evidence type="ECO:0000313" key="2">
    <source>
        <dbReference type="EMBL" id="GEU39232.1"/>
    </source>
</evidence>
<dbReference type="EMBL" id="BKCJ010001147">
    <property type="protein sequence ID" value="GEU39232.1"/>
    <property type="molecule type" value="Genomic_DNA"/>
</dbReference>
<protein>
    <submittedName>
        <fullName evidence="2">Uncharacterized protein</fullName>
    </submittedName>
</protein>
<feature type="region of interest" description="Disordered" evidence="1">
    <location>
        <begin position="58"/>
        <end position="91"/>
    </location>
</feature>
<evidence type="ECO:0000256" key="1">
    <source>
        <dbReference type="SAM" id="MobiDB-lite"/>
    </source>
</evidence>
<gene>
    <name evidence="2" type="ORF">Tci_011210</name>
</gene>
<proteinExistence type="predicted"/>